<keyword evidence="5 10" id="KW-1133">Transmembrane helix</keyword>
<gene>
    <name evidence="12" type="ORF">A3C94_00585</name>
</gene>
<evidence type="ECO:0000313" key="13">
    <source>
        <dbReference type="Proteomes" id="UP000177232"/>
    </source>
</evidence>
<organism evidence="12 13">
    <name type="scientific">Candidatus Kaiserbacteria bacterium RIFCSPHIGHO2_02_FULL_55_17</name>
    <dbReference type="NCBI Taxonomy" id="1798496"/>
    <lineage>
        <taxon>Bacteria</taxon>
        <taxon>Candidatus Kaiseribacteriota</taxon>
    </lineage>
</organism>
<evidence type="ECO:0000256" key="4">
    <source>
        <dbReference type="ARBA" id="ARBA00022719"/>
    </source>
</evidence>
<dbReference type="STRING" id="1798496.A3C94_00585"/>
<dbReference type="GO" id="GO:0048038">
    <property type="term" value="F:quinone binding"/>
    <property type="evidence" value="ECO:0007669"/>
    <property type="project" value="UniProtKB-KW"/>
</dbReference>
<dbReference type="Pfam" id="PF07884">
    <property type="entry name" value="VKOR"/>
    <property type="match status" value="1"/>
</dbReference>
<dbReference type="Gene3D" id="1.20.1440.130">
    <property type="entry name" value="VKOR domain"/>
    <property type="match status" value="1"/>
</dbReference>
<reference evidence="12 13" key="1">
    <citation type="journal article" date="2016" name="Nat. Commun.">
        <title>Thousands of microbial genomes shed light on interconnected biogeochemical processes in an aquifer system.</title>
        <authorList>
            <person name="Anantharaman K."/>
            <person name="Brown C.T."/>
            <person name="Hug L.A."/>
            <person name="Sharon I."/>
            <person name="Castelle C.J."/>
            <person name="Probst A.J."/>
            <person name="Thomas B.C."/>
            <person name="Singh A."/>
            <person name="Wilkins M.J."/>
            <person name="Karaoz U."/>
            <person name="Brodie E.L."/>
            <person name="Williams K.H."/>
            <person name="Hubbard S.S."/>
            <person name="Banfield J.F."/>
        </authorList>
    </citation>
    <scope>NUCLEOTIDE SEQUENCE [LARGE SCALE GENOMIC DNA]</scope>
</reference>
<evidence type="ECO:0000256" key="8">
    <source>
        <dbReference type="ARBA" id="ARBA00023157"/>
    </source>
</evidence>
<keyword evidence="4" id="KW-0874">Quinone</keyword>
<keyword evidence="3 10" id="KW-0812">Transmembrane</keyword>
<evidence type="ECO:0000256" key="3">
    <source>
        <dbReference type="ARBA" id="ARBA00022692"/>
    </source>
</evidence>
<protein>
    <recommendedName>
        <fullName evidence="11">Vitamin K epoxide reductase domain-containing protein</fullName>
    </recommendedName>
</protein>
<evidence type="ECO:0000313" key="12">
    <source>
        <dbReference type="EMBL" id="OGG64300.1"/>
    </source>
</evidence>
<name>A0A1F6DSN9_9BACT</name>
<dbReference type="EMBL" id="MFLJ01000029">
    <property type="protein sequence ID" value="OGG64300.1"/>
    <property type="molecule type" value="Genomic_DNA"/>
</dbReference>
<dbReference type="CDD" id="cd12916">
    <property type="entry name" value="VKOR_1"/>
    <property type="match status" value="1"/>
</dbReference>
<dbReference type="SMART" id="SM00756">
    <property type="entry name" value="VKc"/>
    <property type="match status" value="1"/>
</dbReference>
<dbReference type="InterPro" id="IPR044698">
    <property type="entry name" value="VKOR/LTO1"/>
</dbReference>
<dbReference type="InterPro" id="IPR038354">
    <property type="entry name" value="VKOR_sf"/>
</dbReference>
<evidence type="ECO:0000256" key="6">
    <source>
        <dbReference type="ARBA" id="ARBA00023002"/>
    </source>
</evidence>
<keyword evidence="9" id="KW-0676">Redox-active center</keyword>
<dbReference type="GO" id="GO:0016020">
    <property type="term" value="C:membrane"/>
    <property type="evidence" value="ECO:0007669"/>
    <property type="project" value="UniProtKB-SubCell"/>
</dbReference>
<comment type="caution">
    <text evidence="12">The sequence shown here is derived from an EMBL/GenBank/DDBJ whole genome shotgun (WGS) entry which is preliminary data.</text>
</comment>
<keyword evidence="6" id="KW-0560">Oxidoreductase</keyword>
<evidence type="ECO:0000256" key="10">
    <source>
        <dbReference type="SAM" id="Phobius"/>
    </source>
</evidence>
<comment type="subcellular location">
    <subcellularLocation>
        <location evidence="1">Membrane</location>
        <topology evidence="1">Multi-pass membrane protein</topology>
    </subcellularLocation>
</comment>
<keyword evidence="8" id="KW-1015">Disulfide bond</keyword>
<feature type="domain" description="Vitamin K epoxide reductase" evidence="11">
    <location>
        <begin position="2"/>
        <end position="136"/>
    </location>
</feature>
<evidence type="ECO:0000256" key="7">
    <source>
        <dbReference type="ARBA" id="ARBA00023136"/>
    </source>
</evidence>
<dbReference type="GO" id="GO:0016491">
    <property type="term" value="F:oxidoreductase activity"/>
    <property type="evidence" value="ECO:0007669"/>
    <property type="project" value="UniProtKB-KW"/>
</dbReference>
<dbReference type="Proteomes" id="UP000177232">
    <property type="component" value="Unassembled WGS sequence"/>
</dbReference>
<feature type="transmembrane region" description="Helical" evidence="10">
    <location>
        <begin position="114"/>
        <end position="135"/>
    </location>
</feature>
<dbReference type="InterPro" id="IPR012932">
    <property type="entry name" value="VKOR"/>
</dbReference>
<evidence type="ECO:0000256" key="2">
    <source>
        <dbReference type="ARBA" id="ARBA00006214"/>
    </source>
</evidence>
<dbReference type="AlphaFoldDB" id="A0A1F6DSN9"/>
<accession>A0A1F6DSN9</accession>
<comment type="similarity">
    <text evidence="2">Belongs to the VKOR family.</text>
</comment>
<evidence type="ECO:0000259" key="11">
    <source>
        <dbReference type="SMART" id="SM00756"/>
    </source>
</evidence>
<evidence type="ECO:0000256" key="9">
    <source>
        <dbReference type="ARBA" id="ARBA00023284"/>
    </source>
</evidence>
<feature type="transmembrane region" description="Helical" evidence="10">
    <location>
        <begin position="88"/>
        <end position="108"/>
    </location>
</feature>
<feature type="transmembrane region" description="Helical" evidence="10">
    <location>
        <begin position="62"/>
        <end position="81"/>
    </location>
</feature>
<sequence length="161" mass="17646">MKRLGVVAILILAFLGLADSLYLVQHAASGTPLLCNIQDFSGCNIVAASQYARIFGIPLAEFGVVFYGVLFILAALELVLVNRLLRRLLQAMALIGILASLYFIFLQLFVIDAVCIYCVVSALITLFILIFASFIEPLKKRIKPAIPPPQNHSQLSMPPNL</sequence>
<evidence type="ECO:0000256" key="5">
    <source>
        <dbReference type="ARBA" id="ARBA00022989"/>
    </source>
</evidence>
<dbReference type="PANTHER" id="PTHR34573">
    <property type="entry name" value="VKC DOMAIN-CONTAINING PROTEIN"/>
    <property type="match status" value="1"/>
</dbReference>
<proteinExistence type="inferred from homology"/>
<keyword evidence="7 10" id="KW-0472">Membrane</keyword>
<dbReference type="PANTHER" id="PTHR34573:SF1">
    <property type="entry name" value="VITAMIN K EPOXIDE REDUCTASE DOMAIN-CONTAINING PROTEIN"/>
    <property type="match status" value="1"/>
</dbReference>
<evidence type="ECO:0000256" key="1">
    <source>
        <dbReference type="ARBA" id="ARBA00004141"/>
    </source>
</evidence>